<keyword evidence="1" id="KW-0812">Transmembrane</keyword>
<keyword evidence="3" id="KW-1185">Reference proteome</keyword>
<evidence type="ECO:0000313" key="3">
    <source>
        <dbReference type="Proteomes" id="UP001470230"/>
    </source>
</evidence>
<comment type="caution">
    <text evidence="2">The sequence shown here is derived from an EMBL/GenBank/DDBJ whole genome shotgun (WGS) entry which is preliminary data.</text>
</comment>
<organism evidence="2 3">
    <name type="scientific">Tritrichomonas musculus</name>
    <dbReference type="NCBI Taxonomy" id="1915356"/>
    <lineage>
        <taxon>Eukaryota</taxon>
        <taxon>Metamonada</taxon>
        <taxon>Parabasalia</taxon>
        <taxon>Tritrichomonadida</taxon>
        <taxon>Tritrichomonadidae</taxon>
        <taxon>Tritrichomonas</taxon>
    </lineage>
</organism>
<dbReference type="EMBL" id="JAPFFF010000011">
    <property type="protein sequence ID" value="KAK8878425.1"/>
    <property type="molecule type" value="Genomic_DNA"/>
</dbReference>
<name>A0ABR2JMU8_9EUKA</name>
<accession>A0ABR2JMU8</accession>
<dbReference type="Proteomes" id="UP001470230">
    <property type="component" value="Unassembled WGS sequence"/>
</dbReference>
<keyword evidence="1" id="KW-0472">Membrane</keyword>
<reference evidence="2 3" key="1">
    <citation type="submission" date="2024-04" db="EMBL/GenBank/DDBJ databases">
        <title>Tritrichomonas musculus Genome.</title>
        <authorList>
            <person name="Alves-Ferreira E."/>
            <person name="Grigg M."/>
            <person name="Lorenzi H."/>
            <person name="Galac M."/>
        </authorList>
    </citation>
    <scope>NUCLEOTIDE SEQUENCE [LARGE SCALE GENOMIC DNA]</scope>
    <source>
        <strain evidence="2 3">EAF2021</strain>
    </source>
</reference>
<feature type="transmembrane region" description="Helical" evidence="1">
    <location>
        <begin position="414"/>
        <end position="433"/>
    </location>
</feature>
<proteinExistence type="predicted"/>
<dbReference type="Gene3D" id="3.40.50.300">
    <property type="entry name" value="P-loop containing nucleotide triphosphate hydrolases"/>
    <property type="match status" value="1"/>
</dbReference>
<evidence type="ECO:0000256" key="1">
    <source>
        <dbReference type="SAM" id="Phobius"/>
    </source>
</evidence>
<protein>
    <recommendedName>
        <fullName evidence="4">Guanylate-binding protein N-terminal domain-containing protein</fullName>
    </recommendedName>
</protein>
<evidence type="ECO:0008006" key="4">
    <source>
        <dbReference type="Google" id="ProtNLM"/>
    </source>
</evidence>
<evidence type="ECO:0000313" key="2">
    <source>
        <dbReference type="EMBL" id="KAK8878425.1"/>
    </source>
</evidence>
<dbReference type="InterPro" id="IPR027417">
    <property type="entry name" value="P-loop_NTPase"/>
</dbReference>
<keyword evidence="1" id="KW-1133">Transmembrane helix</keyword>
<sequence length="683" mass="71721">MRKRMDPTKNKPVQIAFVDKQNNIKWDKKAFRSSLHKSHNRFIKIVIIIGGYQKGKTSLIKIITGNKFHRVGNGEDEETNGVFLDGPYDNFDQEVSIFFADIEGFGSYNRGSVDELNTFYSKLCAPLIAISSCIIFLADLNESRESINQIYSALKLGYFKLNQNHHENNDGFDFSIQMMTLIRNINQNKGISYENPNEQNYNAISQDLTQNWQGKRFQNINFTMNTKPLPVFNKSCDVLDQSKSFKNGIKFILNDLLNTLKNPINRIETKDSDIIINMFKTMIRSPNPLDPTFLKNTNLNFLAQLMKSKIRSIYKENENRISAIITEYENDQNNYKIFTSIEDDERNVFFHLFTKTIQVFIQILEEKLDISYFNLNEVMDEISNIINNDITQLINNRMEIIMNRFGYIKFKQKLWRIGVGITAVGIAGLSIYFGPTAISFISEIGGSAAGAIEGATAEGAVGAAVGSAVEGAVGAAVEGAVGAAVEGAVGAAVEGAVGAAVEGAVGAAVEGAVGAAVEGAVGAAVEGAVGAAVEGAVGAAVEGAVGAAVEGAVGAAVEGAVGAAVEGAVGAAVGAAVEGAVGAAVEGAVGAAVEGAVGAAVEGAVGAAVEGAVGAAVEGAVGAAVEGAVGVAVEGAAVEGAVGAAVEGGVAVAKGGMALNVHIPGKVLFIPLVLRSRIGNLND</sequence>
<gene>
    <name evidence="2" type="ORF">M9Y10_005198</name>
</gene>
<dbReference type="SUPFAM" id="SSF52540">
    <property type="entry name" value="P-loop containing nucleoside triphosphate hydrolases"/>
    <property type="match status" value="1"/>
</dbReference>